<evidence type="ECO:0000313" key="2">
    <source>
        <dbReference type="EMBL" id="CAK9186471.1"/>
    </source>
</evidence>
<feature type="non-terminal residue" evidence="2">
    <location>
        <position position="1"/>
    </location>
</feature>
<protein>
    <submittedName>
        <fullName evidence="2">Uncharacterized protein</fullName>
    </submittedName>
</protein>
<evidence type="ECO:0000256" key="1">
    <source>
        <dbReference type="SAM" id="Phobius"/>
    </source>
</evidence>
<comment type="caution">
    <text evidence="2">The sequence shown here is derived from an EMBL/GenBank/DDBJ whole genome shotgun (WGS) entry which is preliminary data.</text>
</comment>
<accession>A0ABC8UZF0</accession>
<dbReference type="AlphaFoldDB" id="A0ABC8UZF0"/>
<proteinExistence type="predicted"/>
<name>A0ABC8UZF0_9AQUA</name>
<keyword evidence="3" id="KW-1185">Reference proteome</keyword>
<reference evidence="2 3" key="1">
    <citation type="submission" date="2024-02" db="EMBL/GenBank/DDBJ databases">
        <authorList>
            <person name="Vignale AGUSTIN F."/>
            <person name="Sosa J E."/>
            <person name="Modenutti C."/>
        </authorList>
    </citation>
    <scope>NUCLEOTIDE SEQUENCE [LARGE SCALE GENOMIC DNA]</scope>
</reference>
<evidence type="ECO:0000313" key="3">
    <source>
        <dbReference type="Proteomes" id="UP001642360"/>
    </source>
</evidence>
<organism evidence="2 3">
    <name type="scientific">Ilex paraguariensis</name>
    <name type="common">yerba mate</name>
    <dbReference type="NCBI Taxonomy" id="185542"/>
    <lineage>
        <taxon>Eukaryota</taxon>
        <taxon>Viridiplantae</taxon>
        <taxon>Streptophyta</taxon>
        <taxon>Embryophyta</taxon>
        <taxon>Tracheophyta</taxon>
        <taxon>Spermatophyta</taxon>
        <taxon>Magnoliopsida</taxon>
        <taxon>eudicotyledons</taxon>
        <taxon>Gunneridae</taxon>
        <taxon>Pentapetalae</taxon>
        <taxon>asterids</taxon>
        <taxon>campanulids</taxon>
        <taxon>Aquifoliales</taxon>
        <taxon>Aquifoliaceae</taxon>
        <taxon>Ilex</taxon>
    </lineage>
</organism>
<dbReference type="Proteomes" id="UP001642360">
    <property type="component" value="Unassembled WGS sequence"/>
</dbReference>
<sequence>YNASSLKELPCQISNPVPVKEGAGVGCLKDVDSMAMPEVSMLYELVQAGLTSIHAFVGVVVRLRKESSLVKAIPILITKIDQVR</sequence>
<dbReference type="EMBL" id="CAUOFW020009602">
    <property type="protein sequence ID" value="CAK9186471.1"/>
    <property type="molecule type" value="Genomic_DNA"/>
</dbReference>
<gene>
    <name evidence="2" type="ORF">ILEXP_LOCUS56964</name>
</gene>
<feature type="transmembrane region" description="Helical" evidence="1">
    <location>
        <begin position="41"/>
        <end position="61"/>
    </location>
</feature>
<keyword evidence="1" id="KW-0472">Membrane</keyword>
<keyword evidence="1" id="KW-1133">Transmembrane helix</keyword>
<keyword evidence="1" id="KW-0812">Transmembrane</keyword>